<proteinExistence type="predicted"/>
<accession>A0A4R4N6G9</accession>
<dbReference type="OrthoDB" id="2339873at2"/>
<dbReference type="InterPro" id="IPR016035">
    <property type="entry name" value="Acyl_Trfase/lysoPLipase"/>
</dbReference>
<dbReference type="Gene3D" id="3.40.1090.10">
    <property type="entry name" value="Cytosolic phospholipase A2 catalytic domain"/>
    <property type="match status" value="1"/>
</dbReference>
<dbReference type="AlphaFoldDB" id="A0A4R4N6G9"/>
<name>A0A4R4N6G9_9ACTN</name>
<comment type="caution">
    <text evidence="1">The sequence shown here is derived from an EMBL/GenBank/DDBJ whole genome shotgun (WGS) entry which is preliminary data.</text>
</comment>
<reference evidence="1 2" key="1">
    <citation type="submission" date="2019-03" db="EMBL/GenBank/DDBJ databases">
        <title>Draft genome sequences of novel Actinobacteria.</title>
        <authorList>
            <person name="Sahin N."/>
            <person name="Ay H."/>
            <person name="Saygin H."/>
        </authorList>
    </citation>
    <scope>NUCLEOTIDE SEQUENCE [LARGE SCALE GENOMIC DNA]</scope>
    <source>
        <strain evidence="1 2">DSM 45347</strain>
    </source>
</reference>
<dbReference type="SUPFAM" id="SSF52151">
    <property type="entry name" value="FabD/lysophospholipase-like"/>
    <property type="match status" value="1"/>
</dbReference>
<dbReference type="Proteomes" id="UP000295431">
    <property type="component" value="Unassembled WGS sequence"/>
</dbReference>
<organism evidence="1 2">
    <name type="scientific">Actinomadura bangladeshensis</name>
    <dbReference type="NCBI Taxonomy" id="453573"/>
    <lineage>
        <taxon>Bacteria</taxon>
        <taxon>Bacillati</taxon>
        <taxon>Actinomycetota</taxon>
        <taxon>Actinomycetes</taxon>
        <taxon>Streptosporangiales</taxon>
        <taxon>Thermomonosporaceae</taxon>
        <taxon>Actinomadura</taxon>
    </lineage>
</organism>
<keyword evidence="2" id="KW-1185">Reference proteome</keyword>
<evidence type="ECO:0000313" key="1">
    <source>
        <dbReference type="EMBL" id="TDC02853.1"/>
    </source>
</evidence>
<dbReference type="EMBL" id="SMJW01000423">
    <property type="protein sequence ID" value="TDC02853.1"/>
    <property type="molecule type" value="Genomic_DNA"/>
</dbReference>
<protein>
    <submittedName>
        <fullName evidence="1">Uncharacterized protein</fullName>
    </submittedName>
</protein>
<dbReference type="RefSeq" id="WP_131945178.1">
    <property type="nucleotide sequence ID" value="NZ_BAAAMX010000084.1"/>
</dbReference>
<gene>
    <name evidence="1" type="ORF">E1284_39075</name>
</gene>
<sequence length="130" mass="13241">MTAVSALTGDLRLFDRDSGVALVDAVAGSCAVPMVWPPVTIGGIRYVNNLDLAAGYERVLLIAPMDDPRLAVGIAAVENGGGRVQVINPDEASPAAFGTDPLDPSTRTPSADAGLALGKAAVAKIAPFWA</sequence>
<evidence type="ECO:0000313" key="2">
    <source>
        <dbReference type="Proteomes" id="UP000295431"/>
    </source>
</evidence>